<dbReference type="AlphaFoldDB" id="A0AAN6GGI5"/>
<dbReference type="GO" id="GO:0005543">
    <property type="term" value="F:phospholipid binding"/>
    <property type="evidence" value="ECO:0007669"/>
    <property type="project" value="TreeGrafter"/>
</dbReference>
<evidence type="ECO:0000313" key="12">
    <source>
        <dbReference type="EMBL" id="KAK0536012.1"/>
    </source>
</evidence>
<evidence type="ECO:0000256" key="9">
    <source>
        <dbReference type="ARBA" id="ARBA00026227"/>
    </source>
</evidence>
<protein>
    <recommendedName>
        <fullName evidence="9">mRNA export factor GLE1</fullName>
    </recommendedName>
    <alternativeName>
        <fullName evidence="10">Nucleoporin GLE1</fullName>
    </alternativeName>
</protein>
<dbReference type="Pfam" id="PF07817">
    <property type="entry name" value="GLE1"/>
    <property type="match status" value="1"/>
</dbReference>
<sequence length="802" mass="88268">MRISIHDLSDSDDEPIVVLPAVGAAPNEDEDDGDGSQLQTSPTARKNRSAHARSASLLAGRLSSKLSLGALSLSVEDEEVDEDELEIDPAELSITDKVLSMRQGSASISTSRDVPSSGAHAAQPGPLAFGDRRRSASVEPSRPVKRGYTPYWTTTPAPSERTAADGDNDPPLDVLSSSPSSAGDEDLDLSSGDDDVDVSEDSEEEQWPVNPRGYGASKAADDGRGRGRRRRSRKAQSRPGDDEEVLRRIRLSAVPDLGSKKAAKESVWAVATGRYHAQARAFAQTRNSPSPAAANARAFGLRKAGTTPTPTPTPTKRRTPFGLSVVSEEASRQPSSAINEVQNLLRELHMRRDEDERRLQNEFETRSKQLWDSIEASIREAERKNEAEAAEKTAVLIAKRREQEANEKAAREAREAEERRIAEEKERARLAAEEAKRKEEEQRKRREAEAAEEERQRQKEAEANAANSMGGTAGSALWAQSKADYARWYQHIQDIKNNVLPQVSSNPDWRKQCFMAKRQITPKIGQLTNSRSEIVRITLSIGDVLSQAKSANPAIYTWILNHLAKCLIRQAEQEVAAKLSTAFPLARVVVWLIFSGHSELGDVLMARLVKKCCYLVGCWPAKRETQSDAEYRKQLGRPSSEETTHAFNSRMSGIFALYCAILQTVPTAPPTASGGQAPLNLELMPAQFRTERLWIWQARALNKPMSDHPLTPTLLATCFEVAGKRAQAYYGRQMAKLWRVLLVEGIRGHRAGFVSKYVGPGVDPNAEDGGAKAASARLQLLLEEWEKKGVVQGNPAADQMDP</sequence>
<organism evidence="12 13">
    <name type="scientific">Tilletia horrida</name>
    <dbReference type="NCBI Taxonomy" id="155126"/>
    <lineage>
        <taxon>Eukaryota</taxon>
        <taxon>Fungi</taxon>
        <taxon>Dikarya</taxon>
        <taxon>Basidiomycota</taxon>
        <taxon>Ustilaginomycotina</taxon>
        <taxon>Exobasidiomycetes</taxon>
        <taxon>Tilletiales</taxon>
        <taxon>Tilletiaceae</taxon>
        <taxon>Tilletia</taxon>
    </lineage>
</organism>
<comment type="similarity">
    <text evidence="2">Belongs to the GLE1 family.</text>
</comment>
<feature type="compositionally biased region" description="Low complexity" evidence="11">
    <location>
        <begin position="169"/>
        <end position="182"/>
    </location>
</feature>
<proteinExistence type="inferred from homology"/>
<evidence type="ECO:0000256" key="4">
    <source>
        <dbReference type="ARBA" id="ARBA00022816"/>
    </source>
</evidence>
<feature type="compositionally biased region" description="Polar residues" evidence="11">
    <location>
        <begin position="102"/>
        <end position="114"/>
    </location>
</feature>
<dbReference type="GO" id="GO:0016973">
    <property type="term" value="P:poly(A)+ mRNA export from nucleus"/>
    <property type="evidence" value="ECO:0007669"/>
    <property type="project" value="InterPro"/>
</dbReference>
<reference evidence="12" key="1">
    <citation type="journal article" date="2023" name="PhytoFront">
        <title>Draft Genome Resources of Seven Strains of Tilletia horrida, Causal Agent of Kernel Smut of Rice.</title>
        <authorList>
            <person name="Khanal S."/>
            <person name="Antony Babu S."/>
            <person name="Zhou X.G."/>
        </authorList>
    </citation>
    <scope>NUCLEOTIDE SEQUENCE</scope>
    <source>
        <strain evidence="12">TX3</strain>
    </source>
</reference>
<dbReference type="Gene3D" id="1.25.40.510">
    <property type="entry name" value="GLE1-like"/>
    <property type="match status" value="1"/>
</dbReference>
<evidence type="ECO:0000256" key="5">
    <source>
        <dbReference type="ARBA" id="ARBA00022927"/>
    </source>
</evidence>
<dbReference type="PANTHER" id="PTHR12960">
    <property type="entry name" value="GLE-1-RELATED"/>
    <property type="match status" value="1"/>
</dbReference>
<feature type="region of interest" description="Disordered" evidence="11">
    <location>
        <begin position="432"/>
        <end position="471"/>
    </location>
</feature>
<dbReference type="Proteomes" id="UP001176521">
    <property type="component" value="Unassembled WGS sequence"/>
</dbReference>
<dbReference type="EMBL" id="JAPDMQ010000084">
    <property type="protein sequence ID" value="KAK0536012.1"/>
    <property type="molecule type" value="Genomic_DNA"/>
</dbReference>
<feature type="region of interest" description="Disordered" evidence="11">
    <location>
        <begin position="1"/>
        <end position="54"/>
    </location>
</feature>
<comment type="caution">
    <text evidence="12">The sequence shown here is derived from an EMBL/GenBank/DDBJ whole genome shotgun (WGS) entry which is preliminary data.</text>
</comment>
<keyword evidence="8" id="KW-0539">Nucleus</keyword>
<accession>A0AAN6GGI5</accession>
<dbReference type="GO" id="GO:0031369">
    <property type="term" value="F:translation initiation factor binding"/>
    <property type="evidence" value="ECO:0007669"/>
    <property type="project" value="TreeGrafter"/>
</dbReference>
<keyword evidence="5" id="KW-0653">Protein transport</keyword>
<evidence type="ECO:0000256" key="11">
    <source>
        <dbReference type="SAM" id="MobiDB-lite"/>
    </source>
</evidence>
<evidence type="ECO:0000256" key="8">
    <source>
        <dbReference type="ARBA" id="ARBA00023242"/>
    </source>
</evidence>
<evidence type="ECO:0000256" key="3">
    <source>
        <dbReference type="ARBA" id="ARBA00022448"/>
    </source>
</evidence>
<evidence type="ECO:0000256" key="2">
    <source>
        <dbReference type="ARBA" id="ARBA00011056"/>
    </source>
</evidence>
<keyword evidence="6" id="KW-0811">Translocation</keyword>
<name>A0AAN6GGI5_9BASI</name>
<comment type="subcellular location">
    <subcellularLocation>
        <location evidence="1">Nucleus</location>
        <location evidence="1">Nuclear pore complex</location>
    </subcellularLocation>
</comment>
<feature type="compositionally biased region" description="Basic and acidic residues" evidence="11">
    <location>
        <begin position="432"/>
        <end position="462"/>
    </location>
</feature>
<keyword evidence="3" id="KW-0813">Transport</keyword>
<evidence type="ECO:0000256" key="10">
    <source>
        <dbReference type="ARBA" id="ARBA00029983"/>
    </source>
</evidence>
<evidence type="ECO:0000256" key="6">
    <source>
        <dbReference type="ARBA" id="ARBA00023010"/>
    </source>
</evidence>
<dbReference type="PANTHER" id="PTHR12960:SF0">
    <property type="entry name" value="MRNA EXPORT FACTOR GLE1"/>
    <property type="match status" value="1"/>
</dbReference>
<dbReference type="InterPro" id="IPR012476">
    <property type="entry name" value="GLE1"/>
</dbReference>
<feature type="compositionally biased region" description="Acidic residues" evidence="11">
    <location>
        <begin position="183"/>
        <end position="206"/>
    </location>
</feature>
<feature type="compositionally biased region" description="Basic residues" evidence="11">
    <location>
        <begin position="226"/>
        <end position="236"/>
    </location>
</feature>
<dbReference type="GO" id="GO:0000822">
    <property type="term" value="F:inositol hexakisphosphate binding"/>
    <property type="evidence" value="ECO:0007669"/>
    <property type="project" value="TreeGrafter"/>
</dbReference>
<dbReference type="GO" id="GO:0044614">
    <property type="term" value="C:nuclear pore cytoplasmic filaments"/>
    <property type="evidence" value="ECO:0007669"/>
    <property type="project" value="TreeGrafter"/>
</dbReference>
<dbReference type="InterPro" id="IPR038506">
    <property type="entry name" value="GLE1-like_sf"/>
</dbReference>
<keyword evidence="13" id="KW-1185">Reference proteome</keyword>
<dbReference type="GO" id="GO:0005737">
    <property type="term" value="C:cytoplasm"/>
    <property type="evidence" value="ECO:0007669"/>
    <property type="project" value="TreeGrafter"/>
</dbReference>
<feature type="compositionally biased region" description="Acidic residues" evidence="11">
    <location>
        <begin position="75"/>
        <end position="89"/>
    </location>
</feature>
<feature type="region of interest" description="Disordered" evidence="11">
    <location>
        <begin position="73"/>
        <end position="246"/>
    </location>
</feature>
<keyword evidence="4" id="KW-0509">mRNA transport</keyword>
<gene>
    <name evidence="12" type="primary">GLE1</name>
    <name evidence="12" type="ORF">OC842_002123</name>
</gene>
<evidence type="ECO:0000256" key="7">
    <source>
        <dbReference type="ARBA" id="ARBA00023132"/>
    </source>
</evidence>
<dbReference type="GO" id="GO:0015031">
    <property type="term" value="P:protein transport"/>
    <property type="evidence" value="ECO:0007669"/>
    <property type="project" value="UniProtKB-KW"/>
</dbReference>
<evidence type="ECO:0000313" key="13">
    <source>
        <dbReference type="Proteomes" id="UP001176521"/>
    </source>
</evidence>
<keyword evidence="7" id="KW-0906">Nuclear pore complex</keyword>
<evidence type="ECO:0000256" key="1">
    <source>
        <dbReference type="ARBA" id="ARBA00004567"/>
    </source>
</evidence>